<keyword evidence="2 5" id="KW-0645">Protease</keyword>
<dbReference type="PANTHER" id="PTHR43399:SF4">
    <property type="entry name" value="CELL WALL-ASSOCIATED PROTEASE"/>
    <property type="match status" value="1"/>
</dbReference>
<dbReference type="PROSITE" id="PS00138">
    <property type="entry name" value="SUBTILASE_SER"/>
    <property type="match status" value="1"/>
</dbReference>
<dbReference type="STRING" id="909613.UO65_2177"/>
<feature type="domain" description="Peptidase S8/S53" evidence="7">
    <location>
        <begin position="139"/>
        <end position="375"/>
    </location>
</feature>
<evidence type="ECO:0000256" key="4">
    <source>
        <dbReference type="ARBA" id="ARBA00022825"/>
    </source>
</evidence>
<evidence type="ECO:0000256" key="2">
    <source>
        <dbReference type="ARBA" id="ARBA00022670"/>
    </source>
</evidence>
<keyword evidence="4 5" id="KW-0720">Serine protease</keyword>
<evidence type="ECO:0000256" key="6">
    <source>
        <dbReference type="RuleBase" id="RU003355"/>
    </source>
</evidence>
<feature type="active site" description="Charge relay system" evidence="5">
    <location>
        <position position="148"/>
    </location>
</feature>
<evidence type="ECO:0000256" key="1">
    <source>
        <dbReference type="ARBA" id="ARBA00011073"/>
    </source>
</evidence>
<dbReference type="InterPro" id="IPR023827">
    <property type="entry name" value="Peptidase_S8_Asp-AS"/>
</dbReference>
<dbReference type="Pfam" id="PF00082">
    <property type="entry name" value="Peptidase_S8"/>
    <property type="match status" value="1"/>
</dbReference>
<evidence type="ECO:0000256" key="5">
    <source>
        <dbReference type="PROSITE-ProRule" id="PRU01240"/>
    </source>
</evidence>
<keyword evidence="9" id="KW-1185">Reference proteome</keyword>
<dbReference type="GO" id="GO:0006508">
    <property type="term" value="P:proteolysis"/>
    <property type="evidence" value="ECO:0007669"/>
    <property type="project" value="UniProtKB-KW"/>
</dbReference>
<dbReference type="InterPro" id="IPR036852">
    <property type="entry name" value="Peptidase_S8/S53_dom_sf"/>
</dbReference>
<dbReference type="EMBL" id="AYXG01000077">
    <property type="protein sequence ID" value="EWC62490.1"/>
    <property type="molecule type" value="Genomic_DNA"/>
</dbReference>
<dbReference type="Proteomes" id="UP000019277">
    <property type="component" value="Unassembled WGS sequence"/>
</dbReference>
<dbReference type="PROSITE" id="PS51892">
    <property type="entry name" value="SUBTILASE"/>
    <property type="match status" value="1"/>
</dbReference>
<reference evidence="8 9" key="1">
    <citation type="journal article" date="2014" name="Genome Announc.">
        <title>Draft Genome Sequence of the Antitrypanosomally Active Sponge-Associated Bacterium Actinokineospora sp. Strain EG49.</title>
        <authorList>
            <person name="Harjes J."/>
            <person name="Ryu T."/>
            <person name="Abdelmohsen U.R."/>
            <person name="Moitinho-Silva L."/>
            <person name="Horn H."/>
            <person name="Ravasi T."/>
            <person name="Hentschel U."/>
        </authorList>
    </citation>
    <scope>NUCLEOTIDE SEQUENCE [LARGE SCALE GENOMIC DNA]</scope>
    <source>
        <strain evidence="8 9">EG49</strain>
    </source>
</reference>
<protein>
    <submittedName>
        <fullName evidence="8">Subtilisin</fullName>
        <ecNumber evidence="8">3.4.21.62</ecNumber>
    </submittedName>
</protein>
<dbReference type="SUPFAM" id="SSF52743">
    <property type="entry name" value="Subtilisin-like"/>
    <property type="match status" value="1"/>
</dbReference>
<evidence type="ECO:0000313" key="9">
    <source>
        <dbReference type="Proteomes" id="UP000019277"/>
    </source>
</evidence>
<dbReference type="InterPro" id="IPR051048">
    <property type="entry name" value="Peptidase_S8/S53_subtilisin"/>
</dbReference>
<feature type="active site" description="Charge relay system" evidence="5">
    <location>
        <position position="351"/>
    </location>
</feature>
<accession>W7INM1</accession>
<dbReference type="PANTHER" id="PTHR43399">
    <property type="entry name" value="SUBTILISIN-RELATED"/>
    <property type="match status" value="1"/>
</dbReference>
<dbReference type="PROSITE" id="PS00136">
    <property type="entry name" value="SUBTILASE_ASP"/>
    <property type="match status" value="1"/>
</dbReference>
<dbReference type="PATRIC" id="fig|909613.9.peg.2185"/>
<comment type="similarity">
    <text evidence="1 5 6">Belongs to the peptidase S8 family.</text>
</comment>
<feature type="active site" description="Charge relay system" evidence="5">
    <location>
        <position position="180"/>
    </location>
</feature>
<name>W7INM1_9PSEU</name>
<dbReference type="AlphaFoldDB" id="W7INM1"/>
<proteinExistence type="inferred from homology"/>
<dbReference type="InterPro" id="IPR000209">
    <property type="entry name" value="Peptidase_S8/S53_dom"/>
</dbReference>
<dbReference type="EC" id="3.4.21.62" evidence="8"/>
<evidence type="ECO:0000259" key="7">
    <source>
        <dbReference type="Pfam" id="PF00082"/>
    </source>
</evidence>
<dbReference type="InterPro" id="IPR015500">
    <property type="entry name" value="Peptidase_S8_subtilisin-rel"/>
</dbReference>
<evidence type="ECO:0000256" key="3">
    <source>
        <dbReference type="ARBA" id="ARBA00022801"/>
    </source>
</evidence>
<evidence type="ECO:0000313" key="8">
    <source>
        <dbReference type="EMBL" id="EWC62490.1"/>
    </source>
</evidence>
<dbReference type="eggNOG" id="COG1404">
    <property type="taxonomic scope" value="Bacteria"/>
</dbReference>
<gene>
    <name evidence="8" type="ORF">UO65_2177</name>
</gene>
<comment type="caution">
    <text evidence="8">The sequence shown here is derived from an EMBL/GenBank/DDBJ whole genome shotgun (WGS) entry which is preliminary data.</text>
</comment>
<organism evidence="8 9">
    <name type="scientific">Actinokineospora spheciospongiae</name>
    <dbReference type="NCBI Taxonomy" id="909613"/>
    <lineage>
        <taxon>Bacteria</taxon>
        <taxon>Bacillati</taxon>
        <taxon>Actinomycetota</taxon>
        <taxon>Actinomycetes</taxon>
        <taxon>Pseudonocardiales</taxon>
        <taxon>Pseudonocardiaceae</taxon>
        <taxon>Actinokineospora</taxon>
    </lineage>
</organism>
<dbReference type="GO" id="GO:0004252">
    <property type="term" value="F:serine-type endopeptidase activity"/>
    <property type="evidence" value="ECO:0007669"/>
    <property type="project" value="UniProtKB-UniRule"/>
</dbReference>
<keyword evidence="3 5" id="KW-0378">Hydrolase</keyword>
<dbReference type="InterPro" id="IPR023828">
    <property type="entry name" value="Peptidase_S8_Ser-AS"/>
</dbReference>
<sequence length="401" mass="40248">MRSMTTPSRDDGTADDGTTGRYLVLLEDDSVAAGTRELNRIAGIDVAATADATGPGADLRGAGGLVLDRLGVAVVDADPDQAEALARAAAASGPIAGLERERRVRAITAEEVQTAVAVDESVFTWGLQAVGAQLSTATGAGIRVAVLDTGFDLAHPDFAGRQVTAESFVPGESAQDGHGHGTHCVGTSCGPREPGDGPGYGIASAAEIYVGKVLSDGGSGSDGGILSGIAWAVENGCAVVSMSLGAATQPGQPFSRTFERVATRAMAQGTLIVAAAGNESDRRTGAVAPVGHPANCPSILAVGAVDAAEAIAYFSCGTVDRIGSVDVVGPGVDVLSSWPMPLRHNRISGTSMATPHVAGVAALIAQATGARSWALWARLAQSAIRQPLPSTDVGAGLVQAP</sequence>
<dbReference type="Gene3D" id="3.40.50.200">
    <property type="entry name" value="Peptidase S8/S53 domain"/>
    <property type="match status" value="1"/>
</dbReference>
<dbReference type="PRINTS" id="PR00723">
    <property type="entry name" value="SUBTILISIN"/>
</dbReference>